<reference evidence="2" key="1">
    <citation type="submission" date="2022-03" db="EMBL/GenBank/DDBJ databases">
        <title>A functionally conserved STORR gene fusion in Papaver species that diverged 16.8 million years ago.</title>
        <authorList>
            <person name="Catania T."/>
        </authorList>
    </citation>
    <scope>NUCLEOTIDE SEQUENCE</scope>
    <source>
        <strain evidence="2">S-191538</strain>
    </source>
</reference>
<protein>
    <submittedName>
        <fullName evidence="2">Uncharacterized protein</fullName>
    </submittedName>
</protein>
<organism evidence="2 3">
    <name type="scientific">Papaver nudicaule</name>
    <name type="common">Iceland poppy</name>
    <dbReference type="NCBI Taxonomy" id="74823"/>
    <lineage>
        <taxon>Eukaryota</taxon>
        <taxon>Viridiplantae</taxon>
        <taxon>Streptophyta</taxon>
        <taxon>Embryophyta</taxon>
        <taxon>Tracheophyta</taxon>
        <taxon>Spermatophyta</taxon>
        <taxon>Magnoliopsida</taxon>
        <taxon>Ranunculales</taxon>
        <taxon>Papaveraceae</taxon>
        <taxon>Papaveroideae</taxon>
        <taxon>Papaver</taxon>
    </lineage>
</organism>
<sequence length="77" mass="8825">MAKMNTVVSFFFFAILIFFAGGGAMLNQVEGRTCNERWKHGCVIETDCQEKCWRDHGKNAIPGCEILINWCDCTWEC</sequence>
<dbReference type="EMBL" id="JAJJMA010313043">
    <property type="protein sequence ID" value="MCL7049179.1"/>
    <property type="molecule type" value="Genomic_DNA"/>
</dbReference>
<dbReference type="Proteomes" id="UP001177140">
    <property type="component" value="Unassembled WGS sequence"/>
</dbReference>
<comment type="caution">
    <text evidence="2">The sequence shown here is derived from an EMBL/GenBank/DDBJ whole genome shotgun (WGS) entry which is preliminary data.</text>
</comment>
<evidence type="ECO:0000313" key="2">
    <source>
        <dbReference type="EMBL" id="MCL7049179.1"/>
    </source>
</evidence>
<proteinExistence type="predicted"/>
<gene>
    <name evidence="2" type="ORF">MKW94_017120</name>
</gene>
<evidence type="ECO:0000256" key="1">
    <source>
        <dbReference type="SAM" id="SignalP"/>
    </source>
</evidence>
<name>A0AA41VX72_PAPNU</name>
<dbReference type="AlphaFoldDB" id="A0AA41VX72"/>
<keyword evidence="1" id="KW-0732">Signal</keyword>
<feature type="chain" id="PRO_5041236910" evidence="1">
    <location>
        <begin position="25"/>
        <end position="77"/>
    </location>
</feature>
<evidence type="ECO:0000313" key="3">
    <source>
        <dbReference type="Proteomes" id="UP001177140"/>
    </source>
</evidence>
<accession>A0AA41VX72</accession>
<keyword evidence="3" id="KW-1185">Reference proteome</keyword>
<feature type="signal peptide" evidence="1">
    <location>
        <begin position="1"/>
        <end position="24"/>
    </location>
</feature>